<dbReference type="KEGG" id="sre:PTSG_11727"/>
<dbReference type="InterPro" id="IPR012887">
    <property type="entry name" value="GDP_fucose_pyrophosphorylase"/>
</dbReference>
<organism evidence="8">
    <name type="scientific">Salpingoeca rosetta (strain ATCC 50818 / BSB-021)</name>
    <dbReference type="NCBI Taxonomy" id="946362"/>
    <lineage>
        <taxon>Eukaryota</taxon>
        <taxon>Choanoflagellata</taxon>
        <taxon>Craspedida</taxon>
        <taxon>Salpingoecidae</taxon>
        <taxon>Salpingoeca</taxon>
    </lineage>
</organism>
<evidence type="ECO:0000256" key="3">
    <source>
        <dbReference type="ARBA" id="ARBA00022777"/>
    </source>
</evidence>
<sequence>MEWTAIVVTSPLAGLCSSFVRELEKRRKSGAIASSTVLVAADDPGVNIGSGGATVNALLMVTEMLSSQQGFTVVNADTIAKARILILHLGGPFLCDPCGKAFTNFGATSPTSDCSLIASNVDQLLATMDKLQRGGPAGVWVCSSQMLLSIPDDYTMDWSSLSSGIGCVAVPGTKEYARQHGVYRVDGENRVREIVYRGDAAAIASTQAPDGTVPLVSGVVWMCPTTAERMLALHTISPLDGCTYIGLDSGAAPLSMSLFLDIIAAALPFDGDKDADPFIKACEDELHQRARARLRSHLHDLPVHAIIINDAKHVYMPESFAAHRDSLFLKSPHRQHSSSALNWCHLTHAFGVRSLAARTKVTVINSILSPNITVADGAAIVHSHLSSGWSVGSNCYLLGIDNSAAPVALHDDMALLQIHLREQHASSAFVLVGANDTFDAVASLTFCNRPMAEFLSATGITVSELWSDADSAFSLRTARLFPIAKFGAEVTLSDLLWMQDPASTPDIRACVQEWKRSWRVSINDIINAVDVESEFEWRDALFMEIASRNVQRALLFPTPPRVDTIKGGPSEPTSYFLPTFKFFAMHRNFTILSKLDHVAITTSSPGVAARALACMSDALAAFSDNRGGLRSGPGHNPEFAPALAALDAGRRAEGVEMMAATRASWLSTPDALIRAARHYEAAAQILIRRAVMSAFEFVQTRDAAMPAIGRWVTARCASRIDIAGGWSDTPPVTYEHGGAVVNAAITINGEKPIVVRARRIKDPHIRLVLGSGSSAQEVSVTSVAQVATYTQPHTPGALIKAALCCAKVVSMTDDDSLQQQLLKVLGGGLELHSETNLPTGSGLGTSSILAGAVLAVVYRVSGRVVDKSSLNHATLYLEQLMTTGGGWQDQVGGLCGGVKFTRSAPSLPLHIDVDTLPLTPEFIQTFSAHLVCVCVCVCTRLAKNLLQEVVRNWYARSAVIVENTDALVENAERCAQAFRDEDLAAIGECLNAYRCQNHSTLMDRFAPYAYGQALAGAGGGGFMYVITKEPHARATFDTLIEEHFRDTGVTCYDVALDEEGLVVTTDE</sequence>
<keyword evidence="1" id="KW-0808">Transferase</keyword>
<dbReference type="PANTHER" id="PTHR32463">
    <property type="entry name" value="L-FUCOSE KINASE"/>
    <property type="match status" value="1"/>
</dbReference>
<dbReference type="Proteomes" id="UP000007799">
    <property type="component" value="Unassembled WGS sequence"/>
</dbReference>
<dbReference type="OrthoDB" id="271303at2759"/>
<dbReference type="GO" id="GO:0050201">
    <property type="term" value="F:fucokinase activity"/>
    <property type="evidence" value="ECO:0007669"/>
    <property type="project" value="TreeGrafter"/>
</dbReference>
<evidence type="ECO:0000313" key="7">
    <source>
        <dbReference type="EMBL" id="EGD80832.1"/>
    </source>
</evidence>
<dbReference type="PANTHER" id="PTHR32463:SF0">
    <property type="entry name" value="L-FUCOSE KINASE"/>
    <property type="match status" value="1"/>
</dbReference>
<evidence type="ECO:0000256" key="1">
    <source>
        <dbReference type="ARBA" id="ARBA00022679"/>
    </source>
</evidence>
<dbReference type="InterPro" id="IPR020568">
    <property type="entry name" value="Ribosomal_Su5_D2-typ_SF"/>
</dbReference>
<feature type="domain" description="GHMP kinase N-terminal" evidence="5">
    <location>
        <begin position="823"/>
        <end position="897"/>
    </location>
</feature>
<feature type="domain" description="GDP-fucose pyrophosphorylase" evidence="6">
    <location>
        <begin position="77"/>
        <end position="484"/>
    </location>
</feature>
<keyword evidence="4" id="KW-0067">ATP-binding</keyword>
<dbReference type="InterPro" id="IPR006204">
    <property type="entry name" value="GHMP_kinase_N_dom"/>
</dbReference>
<gene>
    <name evidence="7" type="ORF">PTSG_11727</name>
</gene>
<proteinExistence type="predicted"/>
<dbReference type="SUPFAM" id="SSF54211">
    <property type="entry name" value="Ribosomal protein S5 domain 2-like"/>
    <property type="match status" value="1"/>
</dbReference>
<evidence type="ECO:0008006" key="9">
    <source>
        <dbReference type="Google" id="ProtNLM"/>
    </source>
</evidence>
<dbReference type="FunCoup" id="F2U0A4">
    <property type="interactions" value="462"/>
</dbReference>
<dbReference type="GO" id="GO:0042352">
    <property type="term" value="P:GDP-L-fucose salvage"/>
    <property type="evidence" value="ECO:0007669"/>
    <property type="project" value="TreeGrafter"/>
</dbReference>
<dbReference type="eggNOG" id="KOG4644">
    <property type="taxonomic scope" value="Eukaryota"/>
</dbReference>
<dbReference type="SUPFAM" id="SSF55060">
    <property type="entry name" value="GHMP Kinase, C-terminal domain"/>
    <property type="match status" value="1"/>
</dbReference>
<dbReference type="RefSeq" id="XP_004997393.1">
    <property type="nucleotide sequence ID" value="XM_004997336.1"/>
</dbReference>
<dbReference type="Pfam" id="PF07959">
    <property type="entry name" value="Fucose_pyrophosphorylase"/>
    <property type="match status" value="1"/>
</dbReference>
<protein>
    <recommendedName>
        <fullName evidence="9">L-fucose kinase</fullName>
    </recommendedName>
</protein>
<name>F2U0A4_SALR5</name>
<dbReference type="AlphaFoldDB" id="F2U0A4"/>
<dbReference type="GeneID" id="16077990"/>
<dbReference type="OMA" id="QRWREAW"/>
<dbReference type="InParanoid" id="F2U0A4"/>
<dbReference type="EMBL" id="GL832958">
    <property type="protein sequence ID" value="EGD80832.1"/>
    <property type="molecule type" value="Genomic_DNA"/>
</dbReference>
<keyword evidence="8" id="KW-1185">Reference proteome</keyword>
<dbReference type="InterPro" id="IPR052203">
    <property type="entry name" value="GHMP_Kinase-Related"/>
</dbReference>
<dbReference type="GO" id="GO:0005524">
    <property type="term" value="F:ATP binding"/>
    <property type="evidence" value="ECO:0007669"/>
    <property type="project" value="UniProtKB-KW"/>
</dbReference>
<evidence type="ECO:0000313" key="8">
    <source>
        <dbReference type="Proteomes" id="UP000007799"/>
    </source>
</evidence>
<evidence type="ECO:0000256" key="2">
    <source>
        <dbReference type="ARBA" id="ARBA00022741"/>
    </source>
</evidence>
<evidence type="ECO:0000259" key="5">
    <source>
        <dbReference type="Pfam" id="PF00288"/>
    </source>
</evidence>
<accession>F2U0A4</accession>
<dbReference type="STRING" id="946362.F2U0A4"/>
<dbReference type="Gene3D" id="3.30.230.120">
    <property type="match status" value="1"/>
</dbReference>
<dbReference type="InterPro" id="IPR036554">
    <property type="entry name" value="GHMP_kinase_C_sf"/>
</dbReference>
<evidence type="ECO:0000256" key="4">
    <source>
        <dbReference type="ARBA" id="ARBA00022840"/>
    </source>
</evidence>
<keyword evidence="3" id="KW-0418">Kinase</keyword>
<evidence type="ECO:0000259" key="6">
    <source>
        <dbReference type="Pfam" id="PF07959"/>
    </source>
</evidence>
<reference evidence="7" key="1">
    <citation type="submission" date="2009-08" db="EMBL/GenBank/DDBJ databases">
        <title>Annotation of Salpingoeca rosetta.</title>
        <authorList>
            <consortium name="The Broad Institute Genome Sequencing Platform"/>
            <person name="Russ C."/>
            <person name="Cuomo C."/>
            <person name="Burger G."/>
            <person name="Gray M.W."/>
            <person name="Holland P.W.H."/>
            <person name="King N."/>
            <person name="Lang F.B.F."/>
            <person name="Roger A.J."/>
            <person name="Ruiz-Trillo I."/>
            <person name="Young S.K."/>
            <person name="Zeng Q."/>
            <person name="Gargeya S."/>
            <person name="Alvarado L."/>
            <person name="Berlin A."/>
            <person name="Chapman S.B."/>
            <person name="Chen Z."/>
            <person name="Freedman E."/>
            <person name="Gellesch M."/>
            <person name="Goldberg J."/>
            <person name="Griggs A."/>
            <person name="Gujja S."/>
            <person name="Heilman E."/>
            <person name="Heiman D."/>
            <person name="Howarth C."/>
            <person name="Mehta T."/>
            <person name="Neiman D."/>
            <person name="Pearson M."/>
            <person name="Roberts A."/>
            <person name="Saif S."/>
            <person name="Shea T."/>
            <person name="Shenoy N."/>
            <person name="Sisk P."/>
            <person name="Stolte C."/>
            <person name="Sykes S."/>
            <person name="White J."/>
            <person name="Yandava C."/>
            <person name="Haas B."/>
            <person name="Nusbaum C."/>
            <person name="Birren B."/>
        </authorList>
    </citation>
    <scope>NUCLEOTIDE SEQUENCE [LARGE SCALE GENOMIC DNA]</scope>
    <source>
        <strain evidence="7">ATCC 50818</strain>
    </source>
</reference>
<dbReference type="Pfam" id="PF00288">
    <property type="entry name" value="GHMP_kinases_N"/>
    <property type="match status" value="1"/>
</dbReference>
<keyword evidence="2" id="KW-0547">Nucleotide-binding</keyword>
<dbReference type="PRINTS" id="PR00959">
    <property type="entry name" value="MEVGALKINASE"/>
</dbReference>